<dbReference type="NCBIfam" id="TIGR02937">
    <property type="entry name" value="sigma70-ECF"/>
    <property type="match status" value="1"/>
</dbReference>
<keyword evidence="9" id="KW-1185">Reference proteome</keyword>
<keyword evidence="4" id="KW-0238">DNA-binding</keyword>
<proteinExistence type="inferred from homology"/>
<evidence type="ECO:0000313" key="9">
    <source>
        <dbReference type="Proteomes" id="UP001183619"/>
    </source>
</evidence>
<reference evidence="8 9" key="1">
    <citation type="submission" date="2023-07" db="EMBL/GenBank/DDBJ databases">
        <title>Sequencing the genomes of 1000 actinobacteria strains.</title>
        <authorList>
            <person name="Klenk H.-P."/>
        </authorList>
    </citation>
    <scope>NUCLEOTIDE SEQUENCE [LARGE SCALE GENOMIC DNA]</scope>
    <source>
        <strain evidence="8 9">DSM 44508</strain>
    </source>
</reference>
<dbReference type="InterPro" id="IPR039425">
    <property type="entry name" value="RNA_pol_sigma-70-like"/>
</dbReference>
<protein>
    <submittedName>
        <fullName evidence="8">RNA polymerase sigma-70 factor (ECF subfamily)</fullName>
    </submittedName>
</protein>
<dbReference type="SUPFAM" id="SSF88659">
    <property type="entry name" value="Sigma3 and sigma4 domains of RNA polymerase sigma factors"/>
    <property type="match status" value="1"/>
</dbReference>
<dbReference type="PANTHER" id="PTHR43133">
    <property type="entry name" value="RNA POLYMERASE ECF-TYPE SIGMA FACTO"/>
    <property type="match status" value="1"/>
</dbReference>
<gene>
    <name evidence="8" type="ORF">J2S37_000814</name>
</gene>
<dbReference type="RefSeq" id="WP_277103279.1">
    <property type="nucleotide sequence ID" value="NZ_BAAAJS010000028.1"/>
</dbReference>
<comment type="caution">
    <text evidence="8">The sequence shown here is derived from an EMBL/GenBank/DDBJ whole genome shotgun (WGS) entry which is preliminary data.</text>
</comment>
<dbReference type="Pfam" id="PF04542">
    <property type="entry name" value="Sigma70_r2"/>
    <property type="match status" value="1"/>
</dbReference>
<keyword evidence="2" id="KW-0805">Transcription regulation</keyword>
<keyword evidence="3" id="KW-0731">Sigma factor</keyword>
<dbReference type="Gene3D" id="1.10.10.10">
    <property type="entry name" value="Winged helix-like DNA-binding domain superfamily/Winged helix DNA-binding domain"/>
    <property type="match status" value="1"/>
</dbReference>
<keyword evidence="5" id="KW-0804">Transcription</keyword>
<feature type="domain" description="RNA polymerase sigma-70 region 2" evidence="6">
    <location>
        <begin position="40"/>
        <end position="104"/>
    </location>
</feature>
<evidence type="ECO:0000259" key="6">
    <source>
        <dbReference type="Pfam" id="PF04542"/>
    </source>
</evidence>
<dbReference type="InterPro" id="IPR013324">
    <property type="entry name" value="RNA_pol_sigma_r3/r4-like"/>
</dbReference>
<dbReference type="SUPFAM" id="SSF88946">
    <property type="entry name" value="Sigma2 domain of RNA polymerase sigma factors"/>
    <property type="match status" value="1"/>
</dbReference>
<evidence type="ECO:0000256" key="2">
    <source>
        <dbReference type="ARBA" id="ARBA00023015"/>
    </source>
</evidence>
<feature type="domain" description="RNA polymerase sigma factor 70 region 4 type 2" evidence="7">
    <location>
        <begin position="142"/>
        <end position="192"/>
    </location>
</feature>
<dbReference type="PANTHER" id="PTHR43133:SF8">
    <property type="entry name" value="RNA POLYMERASE SIGMA FACTOR HI_1459-RELATED"/>
    <property type="match status" value="1"/>
</dbReference>
<evidence type="ECO:0000256" key="1">
    <source>
        <dbReference type="ARBA" id="ARBA00010641"/>
    </source>
</evidence>
<dbReference type="InterPro" id="IPR036388">
    <property type="entry name" value="WH-like_DNA-bd_sf"/>
</dbReference>
<evidence type="ECO:0000256" key="3">
    <source>
        <dbReference type="ARBA" id="ARBA00023082"/>
    </source>
</evidence>
<evidence type="ECO:0000256" key="4">
    <source>
        <dbReference type="ARBA" id="ARBA00023125"/>
    </source>
</evidence>
<dbReference type="Proteomes" id="UP001183619">
    <property type="component" value="Unassembled WGS sequence"/>
</dbReference>
<accession>A0ABU2B790</accession>
<dbReference type="InterPro" id="IPR013325">
    <property type="entry name" value="RNA_pol_sigma_r2"/>
</dbReference>
<evidence type="ECO:0000313" key="8">
    <source>
        <dbReference type="EMBL" id="MDR7354276.1"/>
    </source>
</evidence>
<dbReference type="Pfam" id="PF08281">
    <property type="entry name" value="Sigma70_r4_2"/>
    <property type="match status" value="1"/>
</dbReference>
<evidence type="ECO:0000256" key="5">
    <source>
        <dbReference type="ARBA" id="ARBA00023163"/>
    </source>
</evidence>
<evidence type="ECO:0000259" key="7">
    <source>
        <dbReference type="Pfam" id="PF08281"/>
    </source>
</evidence>
<dbReference type="Gene3D" id="1.10.1740.10">
    <property type="match status" value="1"/>
</dbReference>
<dbReference type="InterPro" id="IPR007627">
    <property type="entry name" value="RNA_pol_sigma70_r2"/>
</dbReference>
<comment type="similarity">
    <text evidence="1">Belongs to the sigma-70 factor family. ECF subfamily.</text>
</comment>
<dbReference type="InterPro" id="IPR013249">
    <property type="entry name" value="RNA_pol_sigma70_r4_t2"/>
</dbReference>
<organism evidence="8 9">
    <name type="scientific">Corynebacterium felinum</name>
    <dbReference type="NCBI Taxonomy" id="131318"/>
    <lineage>
        <taxon>Bacteria</taxon>
        <taxon>Bacillati</taxon>
        <taxon>Actinomycetota</taxon>
        <taxon>Actinomycetes</taxon>
        <taxon>Mycobacteriales</taxon>
        <taxon>Corynebacteriaceae</taxon>
        <taxon>Corynebacterium</taxon>
    </lineage>
</organism>
<dbReference type="EMBL" id="JAVDYF010000001">
    <property type="protein sequence ID" value="MDR7354276.1"/>
    <property type="molecule type" value="Genomic_DNA"/>
</dbReference>
<name>A0ABU2B790_9CORY</name>
<sequence length="209" mass="24146">MAQSRRESTMPGTHELVDLGEQELIRAYLDGAHSAFEEIVTRHKEQMTWVAKKYSRCESDTEEILQEALLKVSTKLETYKGTAPLQAWLNKIVAHTGYDRRTKETVPEDFIVDDPSYNHYLNSILSHDPFAEFLEQLFMSTEIRNALNEISHKYRTAIILVDLLGYTIEEAAELQKVEPITIRTRRSRGRSMMKNILSRPPYNGNTLWG</sequence>
<dbReference type="InterPro" id="IPR014284">
    <property type="entry name" value="RNA_pol_sigma-70_dom"/>
</dbReference>